<dbReference type="AlphaFoldDB" id="A0A8D8TM58"/>
<protein>
    <submittedName>
        <fullName evidence="2">Uncharacterized protein</fullName>
    </submittedName>
</protein>
<evidence type="ECO:0000313" key="2">
    <source>
        <dbReference type="EMBL" id="CAG6689536.1"/>
    </source>
</evidence>
<proteinExistence type="predicted"/>
<sequence>MYFKKYYSGSEEVNGIHITRAVGCFTLYNPFVSLAPEYWVYPLPYSTEHKAEVSAIFYLYIIFKQGENNALATLSRYHTGIYQCCQTWYIFFVYHDAYYYYCEMPAHENPNYTPQCTALDNERPSQGGPDLKTKKYL</sequence>
<accession>A0A8D8TM58</accession>
<evidence type="ECO:0000256" key="1">
    <source>
        <dbReference type="SAM" id="MobiDB-lite"/>
    </source>
</evidence>
<organism evidence="2">
    <name type="scientific">Cacopsylla melanoneura</name>
    <dbReference type="NCBI Taxonomy" id="428564"/>
    <lineage>
        <taxon>Eukaryota</taxon>
        <taxon>Metazoa</taxon>
        <taxon>Ecdysozoa</taxon>
        <taxon>Arthropoda</taxon>
        <taxon>Hexapoda</taxon>
        <taxon>Insecta</taxon>
        <taxon>Pterygota</taxon>
        <taxon>Neoptera</taxon>
        <taxon>Paraneoptera</taxon>
        <taxon>Hemiptera</taxon>
        <taxon>Sternorrhyncha</taxon>
        <taxon>Psylloidea</taxon>
        <taxon>Psyllidae</taxon>
        <taxon>Psyllinae</taxon>
        <taxon>Cacopsylla</taxon>
    </lineage>
</organism>
<feature type="region of interest" description="Disordered" evidence="1">
    <location>
        <begin position="115"/>
        <end position="137"/>
    </location>
</feature>
<dbReference type="EMBL" id="HBUF01292722">
    <property type="protein sequence ID" value="CAG6689536.1"/>
    <property type="molecule type" value="Transcribed_RNA"/>
</dbReference>
<name>A0A8D8TM58_9HEMI</name>
<reference evidence="2" key="1">
    <citation type="submission" date="2021-05" db="EMBL/GenBank/DDBJ databases">
        <authorList>
            <person name="Alioto T."/>
            <person name="Alioto T."/>
            <person name="Gomez Garrido J."/>
        </authorList>
    </citation>
    <scope>NUCLEOTIDE SEQUENCE</scope>
</reference>